<dbReference type="EnsemblPlants" id="AVESA.00010b.r2.6CG1141570.1">
    <property type="protein sequence ID" value="AVESA.00010b.r2.6CG1141570.1.CDS"/>
    <property type="gene ID" value="AVESA.00010b.r2.6CG1141570"/>
</dbReference>
<dbReference type="Proteomes" id="UP001732700">
    <property type="component" value="Chromosome 6C"/>
</dbReference>
<accession>A0ACD5ZFW2</accession>
<evidence type="ECO:0000313" key="1">
    <source>
        <dbReference type="EnsemblPlants" id="AVESA.00010b.r2.6CG1141570.1.CDS"/>
    </source>
</evidence>
<protein>
    <submittedName>
        <fullName evidence="1">Uncharacterized protein</fullName>
    </submittedName>
</protein>
<sequence length="628" mass="70706">MEIPPSCEADAETPWDDGAPLPAVLLSRAPCGSCRKQDVLIPDWTLVGDGDLVGQWTVWNRPLVDQIAVQGNTCSNCVKLIYEQNRLAAVHGGDIDSDDNTLLHYAARSDNFRMLYHLICLVREKHSRRDAAKVMRKLNGRRETALHEAIRLENNRCMVGLLMRADRLLAKYPIPDPDHPKAASPLYLAVSLRDEHIARLLYEKSHGSPSYCGPNGQNALHAAALHAPGMLEMLLGWKKDLCEQTDKQGRIPLHYVVMAELGSNTIQRHATCLLLGESAACQQDSEGFSPLHIAALMNSTVPFRVLVSECPGCIGLRDNRGRTFLHIAVQNAMLEIVNYACQEPIFAPIWNARDNDGNTALHLAVKVGQLSIFCALLKNRKVQLNLRNDEDETPLDLASSEGRPAFSYNLNSEKVIYWTLVRARGLRGSTVPGMSKPKDEKKHSRKHERNHNNNEEEDEENSNKDNPDEKKQKEKEVKKKKEMEDEEKKDSDQMNDSTRTLGVAAVLIASVTFTASFTVPAAMKASDHSNSVTPTLFAKWYFKAFMMANTLAFICSLTATVGLMFSGMSMVELQMRRNYFRVSTYFTRPLYARRGLKFVCWFFMRRIFWLALLQYWPILVTLGVAASR</sequence>
<organism evidence="1 2">
    <name type="scientific">Avena sativa</name>
    <name type="common">Oat</name>
    <dbReference type="NCBI Taxonomy" id="4498"/>
    <lineage>
        <taxon>Eukaryota</taxon>
        <taxon>Viridiplantae</taxon>
        <taxon>Streptophyta</taxon>
        <taxon>Embryophyta</taxon>
        <taxon>Tracheophyta</taxon>
        <taxon>Spermatophyta</taxon>
        <taxon>Magnoliopsida</taxon>
        <taxon>Liliopsida</taxon>
        <taxon>Poales</taxon>
        <taxon>Poaceae</taxon>
        <taxon>BOP clade</taxon>
        <taxon>Pooideae</taxon>
        <taxon>Poodae</taxon>
        <taxon>Poeae</taxon>
        <taxon>Poeae Chloroplast Group 1 (Aveneae type)</taxon>
        <taxon>Aveninae</taxon>
        <taxon>Avena</taxon>
    </lineage>
</organism>
<reference evidence="1" key="1">
    <citation type="submission" date="2021-05" db="EMBL/GenBank/DDBJ databases">
        <authorList>
            <person name="Scholz U."/>
            <person name="Mascher M."/>
            <person name="Fiebig A."/>
        </authorList>
    </citation>
    <scope>NUCLEOTIDE SEQUENCE [LARGE SCALE GENOMIC DNA]</scope>
</reference>
<proteinExistence type="predicted"/>
<name>A0ACD5ZFW2_AVESA</name>
<keyword evidence="2" id="KW-1185">Reference proteome</keyword>
<reference evidence="1" key="2">
    <citation type="submission" date="2025-09" db="UniProtKB">
        <authorList>
            <consortium name="EnsemblPlants"/>
        </authorList>
    </citation>
    <scope>IDENTIFICATION</scope>
</reference>
<evidence type="ECO:0000313" key="2">
    <source>
        <dbReference type="Proteomes" id="UP001732700"/>
    </source>
</evidence>